<dbReference type="Proteomes" id="UP000183954">
    <property type="component" value="Unassembled WGS sequence"/>
</dbReference>
<proteinExistence type="predicted"/>
<protein>
    <submittedName>
        <fullName evidence="3">Uncharacterized protein</fullName>
    </submittedName>
</protein>
<dbReference type="AlphaFoldDB" id="A0A1M5XG95"/>
<dbReference type="RefSeq" id="WP_073029594.1">
    <property type="nucleotide sequence ID" value="NZ_FQXJ01000006.1"/>
</dbReference>
<dbReference type="Gene3D" id="3.90.10.10">
    <property type="entry name" value="Cytochrome C3"/>
    <property type="match status" value="1"/>
</dbReference>
<dbReference type="OrthoDB" id="9788513at2"/>
<feature type="region of interest" description="Disordered" evidence="2">
    <location>
        <begin position="458"/>
        <end position="487"/>
    </location>
</feature>
<dbReference type="EMBL" id="FQXJ01000006">
    <property type="protein sequence ID" value="SHH98905.1"/>
    <property type="molecule type" value="Genomic_DNA"/>
</dbReference>
<dbReference type="SUPFAM" id="SSF48695">
    <property type="entry name" value="Multiheme cytochromes"/>
    <property type="match status" value="1"/>
</dbReference>
<dbReference type="InterPro" id="IPR036280">
    <property type="entry name" value="Multihaem_cyt_sf"/>
</dbReference>
<name>A0A1M5XG95_9FIRM</name>
<keyword evidence="4" id="KW-1185">Reference proteome</keyword>
<keyword evidence="1" id="KW-0732">Signal</keyword>
<dbReference type="InterPro" id="IPR051829">
    <property type="entry name" value="Multiheme_Cytochr_ET"/>
</dbReference>
<evidence type="ECO:0000256" key="1">
    <source>
        <dbReference type="ARBA" id="ARBA00022729"/>
    </source>
</evidence>
<dbReference type="PANTHER" id="PTHR35038:SF8">
    <property type="entry name" value="C-TYPE POLYHEME CYTOCHROME OMCC"/>
    <property type="match status" value="1"/>
</dbReference>
<organism evidence="3 4">
    <name type="scientific">Desulfosporosinus lacus DSM 15449</name>
    <dbReference type="NCBI Taxonomy" id="1121420"/>
    <lineage>
        <taxon>Bacteria</taxon>
        <taxon>Bacillati</taxon>
        <taxon>Bacillota</taxon>
        <taxon>Clostridia</taxon>
        <taxon>Eubacteriales</taxon>
        <taxon>Desulfitobacteriaceae</taxon>
        <taxon>Desulfosporosinus</taxon>
    </lineage>
</organism>
<evidence type="ECO:0000313" key="3">
    <source>
        <dbReference type="EMBL" id="SHH98905.1"/>
    </source>
</evidence>
<evidence type="ECO:0000313" key="4">
    <source>
        <dbReference type="Proteomes" id="UP000183954"/>
    </source>
</evidence>
<gene>
    <name evidence="3" type="ORF">SAMN02746098_02006</name>
</gene>
<dbReference type="PANTHER" id="PTHR35038">
    <property type="entry name" value="DISSIMILATORY SULFITE REDUCTASE SIRA"/>
    <property type="match status" value="1"/>
</dbReference>
<sequence length="487" mass="54300">MTKRSRLIILLGLAIIFCLTMVFLAVDSFSSSPWQDWQRKYFQAQIEELQGTMSTVQGEEQVKKLAQEIKVWQDKKPALQEIRLSNGRIERCTTCHLGIEEISVSHPSDSIGCTVCHGGNALSVDEQTAHEGMYGGGHPGQLEVTRISCGGNSEVGQCHSGNRQESDNQVDLLTTALMASKGGELSMTRYMHGLDIPPRVLLKPGETAADFPAPFNQRGEEPKFQQNCLAVCHLTGGELPGQEVQANGCESCHVLSNPQHTYEGKDVTIPRSKSGYGMSHSLTVQIPYTQCNQCHNQGDYKVDTMDFIPRPDLERVKSSPPPDKESLETRWQNVYSPGLVFTKCEVNLDCVDCHTRQETMGDGEMYSSEWKALKIQCRDCHGSTVSKPIEWEITDKSDMAWVEARINPAFPSLEMGDVILKTAKGEELAYVRQEDGKWFSYRKTNGEKYLIPQVIDSQCRQDPDKQSSDDCHKCHDVSKDKPSSGGE</sequence>
<evidence type="ECO:0000256" key="2">
    <source>
        <dbReference type="SAM" id="MobiDB-lite"/>
    </source>
</evidence>
<accession>A0A1M5XG95</accession>
<dbReference type="STRING" id="1121420.SAMN02746098_02006"/>
<feature type="compositionally biased region" description="Basic and acidic residues" evidence="2">
    <location>
        <begin position="459"/>
        <end position="487"/>
    </location>
</feature>
<reference evidence="4" key="1">
    <citation type="submission" date="2016-11" db="EMBL/GenBank/DDBJ databases">
        <authorList>
            <person name="Varghese N."/>
            <person name="Submissions S."/>
        </authorList>
    </citation>
    <scope>NUCLEOTIDE SEQUENCE [LARGE SCALE GENOMIC DNA]</scope>
    <source>
        <strain evidence="4">DSM 15449</strain>
    </source>
</reference>